<dbReference type="eggNOG" id="COG2378">
    <property type="taxonomic scope" value="Bacteria"/>
</dbReference>
<dbReference type="HOGENOM" id="CLU_1228727_0_0_0"/>
<organism evidence="1 2">
    <name type="scientific">Kosmotoga olearia (strain ATCC BAA-1733 / DSM 21960 / TBF 19.5.1)</name>
    <dbReference type="NCBI Taxonomy" id="521045"/>
    <lineage>
        <taxon>Bacteria</taxon>
        <taxon>Thermotogati</taxon>
        <taxon>Thermotogota</taxon>
        <taxon>Thermotogae</taxon>
        <taxon>Kosmotogales</taxon>
        <taxon>Kosmotogaceae</taxon>
        <taxon>Kosmotoga</taxon>
    </lineage>
</organism>
<dbReference type="STRING" id="521045.Kole_1765"/>
<reference evidence="1 2" key="2">
    <citation type="journal article" date="2011" name="J. Bacteriol.">
        <title>Genome Sequence of Kosmotoga olearia Strain TBF 19.5.1, a Thermophilic Bacterium with a Wide Growth Temperature Range, Isolated from the Troll B Oil Platform in the North Sea.</title>
        <authorList>
            <person name="Swithers K.S."/>
            <person name="Dipippo J.L."/>
            <person name="Bruce D.C."/>
            <person name="Detter C."/>
            <person name="Tapia R."/>
            <person name="Han S."/>
            <person name="Goodwin L.A."/>
            <person name="Han J."/>
            <person name="Woyke T."/>
            <person name="Pitluck S."/>
            <person name="Pennacchio L."/>
            <person name="Nolan M."/>
            <person name="Mikhailova N."/>
            <person name="Land M.L."/>
            <person name="Nesbo C.L."/>
            <person name="Gogarten J.P."/>
            <person name="Noll K.M."/>
        </authorList>
    </citation>
    <scope>NUCLEOTIDE SEQUENCE [LARGE SCALE GENOMIC DNA]</scope>
    <source>
        <strain evidence="2">ATCC BAA-1733 / DSM 21960 / TBF 19.5.1</strain>
    </source>
</reference>
<dbReference type="OrthoDB" id="43316at2"/>
<gene>
    <name evidence="1" type="ordered locus">Kole_1765</name>
</gene>
<protein>
    <recommendedName>
        <fullName evidence="3">Helix-turn-helix type 11 domain protein</fullName>
    </recommendedName>
</protein>
<dbReference type="EMBL" id="CP001634">
    <property type="protein sequence ID" value="ACR80450.1"/>
    <property type="molecule type" value="Genomic_DNA"/>
</dbReference>
<evidence type="ECO:0000313" key="1">
    <source>
        <dbReference type="EMBL" id="ACR80450.1"/>
    </source>
</evidence>
<name>C5CFV6_KOSOT</name>
<dbReference type="KEGG" id="kol:Kole_1765"/>
<proteinExistence type="predicted"/>
<evidence type="ECO:0000313" key="2">
    <source>
        <dbReference type="Proteomes" id="UP000002382"/>
    </source>
</evidence>
<dbReference type="AlphaFoldDB" id="C5CFV6"/>
<sequence>MPENSRILWLHRMISEGKYPSLKDFANRFGISIRQAEREVHYLRNVLGAPVVYSRKEKGYRYVVPFELPVLFASLEKKSFREIDKCILLIEQAINQRKMLKVRLKDGSRELFCAYAFYKKKVLGIFESSEDAVILNLGEIKQLQLIGKSFAKPLVLDVRNIIENNCVKYAIVKLNEERNKVFFYDLLEFVKWVINQKNIKIEGPGSIFKELEMLRKRLNNLMEAGEESGKSPTEEQTRRV</sequence>
<keyword evidence="2" id="KW-1185">Reference proteome</keyword>
<accession>C5CFV6</accession>
<reference evidence="1 2" key="1">
    <citation type="submission" date="2009-06" db="EMBL/GenBank/DDBJ databases">
        <title>Complete sequence of Thermotogales bacterium TBF 19.5.1.</title>
        <authorList>
            <consortium name="US DOE Joint Genome Institute"/>
            <person name="Lucas S."/>
            <person name="Copeland A."/>
            <person name="Lapidus A."/>
            <person name="Glavina del Rio T."/>
            <person name="Tice H."/>
            <person name="Bruce D."/>
            <person name="Goodwin L."/>
            <person name="Pitluck S."/>
            <person name="Chertkov O."/>
            <person name="Brettin T."/>
            <person name="Detter J.C."/>
            <person name="Han C."/>
            <person name="Schmutz J."/>
            <person name="Larimer F."/>
            <person name="Land M."/>
            <person name="Hauser L."/>
            <person name="Kyrpides N."/>
            <person name="Ovchinnikova G."/>
            <person name="Noll K."/>
        </authorList>
    </citation>
    <scope>NUCLEOTIDE SEQUENCE [LARGE SCALE GENOMIC DNA]</scope>
    <source>
        <strain evidence="2">ATCC BAA-1733 / DSM 21960 / TBF 19.5.1</strain>
    </source>
</reference>
<evidence type="ECO:0008006" key="3">
    <source>
        <dbReference type="Google" id="ProtNLM"/>
    </source>
</evidence>
<dbReference type="Proteomes" id="UP000002382">
    <property type="component" value="Chromosome"/>
</dbReference>
<dbReference type="RefSeq" id="WP_015869094.1">
    <property type="nucleotide sequence ID" value="NC_012785.1"/>
</dbReference>